<feature type="compositionally biased region" description="Basic and acidic residues" evidence="1">
    <location>
        <begin position="18"/>
        <end position="28"/>
    </location>
</feature>
<organism evidence="2 3">
    <name type="scientific">Burkholderia ambifaria MEX-5</name>
    <dbReference type="NCBI Taxonomy" id="396597"/>
    <lineage>
        <taxon>Bacteria</taxon>
        <taxon>Pseudomonadati</taxon>
        <taxon>Pseudomonadota</taxon>
        <taxon>Betaproteobacteria</taxon>
        <taxon>Burkholderiales</taxon>
        <taxon>Burkholderiaceae</taxon>
        <taxon>Burkholderia</taxon>
        <taxon>Burkholderia cepacia complex</taxon>
    </lineage>
</organism>
<name>B1TEI5_9BURK</name>
<gene>
    <name evidence="2" type="ORF">BamMEX5DRAFT_6201</name>
</gene>
<comment type="caution">
    <text evidence="2">The sequence shown here is derived from an EMBL/GenBank/DDBJ whole genome shotgun (WGS) entry which is preliminary data.</text>
</comment>
<evidence type="ECO:0000313" key="2">
    <source>
        <dbReference type="EMBL" id="EDT38025.1"/>
    </source>
</evidence>
<feature type="region of interest" description="Disordered" evidence="1">
    <location>
        <begin position="159"/>
        <end position="192"/>
    </location>
</feature>
<evidence type="ECO:0000313" key="3">
    <source>
        <dbReference type="Proteomes" id="UP000004814"/>
    </source>
</evidence>
<feature type="region of interest" description="Disordered" evidence="1">
    <location>
        <begin position="1"/>
        <end position="107"/>
    </location>
</feature>
<dbReference type="PATRIC" id="fig|396597.7.peg.1284"/>
<reference evidence="2 3" key="1">
    <citation type="submission" date="2008-03" db="EMBL/GenBank/DDBJ databases">
        <title>Sequencing of the draft genome and assembly of Burkholderia ambifaria MEX-5.</title>
        <authorList>
            <consortium name="US DOE Joint Genome Institute (JGI-PGF)"/>
            <person name="Copeland A."/>
            <person name="Lucas S."/>
            <person name="Lapidus A."/>
            <person name="Glavina del Rio T."/>
            <person name="Dalin E."/>
            <person name="Tice H."/>
            <person name="Bruce D."/>
            <person name="Goodwin L."/>
            <person name="Pitluck S."/>
            <person name="Larimer F."/>
            <person name="Land M.L."/>
            <person name="Hauser L."/>
            <person name="Tiedje J."/>
            <person name="Richardson P."/>
        </authorList>
    </citation>
    <scope>NUCLEOTIDE SEQUENCE [LARGE SCALE GENOMIC DNA]</scope>
    <source>
        <strain evidence="2 3">MEX-5</strain>
    </source>
</reference>
<dbReference type="EMBL" id="ABLK01000342">
    <property type="protein sequence ID" value="EDT38025.1"/>
    <property type="molecule type" value="Genomic_DNA"/>
</dbReference>
<evidence type="ECO:0000256" key="1">
    <source>
        <dbReference type="SAM" id="MobiDB-lite"/>
    </source>
</evidence>
<dbReference type="Proteomes" id="UP000004814">
    <property type="component" value="Unassembled WGS sequence"/>
</dbReference>
<protein>
    <submittedName>
        <fullName evidence="2">Uncharacterized protein</fullName>
    </submittedName>
</protein>
<proteinExistence type="predicted"/>
<dbReference type="AlphaFoldDB" id="B1TEI5"/>
<sequence length="223" mass="24418">MPAARGPTAPPPTAGRRRLPDVCRRAGFIDRAVLPDTAPPDTAFHPDCKPLTSAGDGPHATSIREERAQPNRCAGAHTLADPVGQRKSTGPARMTGYQPDPPRTGRAEMACRRMPAGGQMRGRPAMGRVIAFAARRPRRLAIVHHFSTPYSCRCCAGNRTSPVPRRSDDDGPAGRNGAVLPRPDRHPRGLRPGRLIEFRCRTGRTPRRRLSHLDLRKERASFV</sequence>
<accession>B1TEI5</accession>